<reference evidence="1 2" key="1">
    <citation type="journal article" date="2020" name="Cell">
        <title>Large-Scale Comparative Analyses of Tick Genomes Elucidate Their Genetic Diversity and Vector Capacities.</title>
        <authorList>
            <consortium name="Tick Genome and Microbiome Consortium (TIGMIC)"/>
            <person name="Jia N."/>
            <person name="Wang J."/>
            <person name="Shi W."/>
            <person name="Du L."/>
            <person name="Sun Y."/>
            <person name="Zhan W."/>
            <person name="Jiang J.F."/>
            <person name="Wang Q."/>
            <person name="Zhang B."/>
            <person name="Ji P."/>
            <person name="Bell-Sakyi L."/>
            <person name="Cui X.M."/>
            <person name="Yuan T.T."/>
            <person name="Jiang B.G."/>
            <person name="Yang W.F."/>
            <person name="Lam T.T."/>
            <person name="Chang Q.C."/>
            <person name="Ding S.J."/>
            <person name="Wang X.J."/>
            <person name="Zhu J.G."/>
            <person name="Ruan X.D."/>
            <person name="Zhao L."/>
            <person name="Wei J.T."/>
            <person name="Ye R.Z."/>
            <person name="Que T.C."/>
            <person name="Du C.H."/>
            <person name="Zhou Y.H."/>
            <person name="Cheng J.X."/>
            <person name="Dai P.F."/>
            <person name="Guo W.B."/>
            <person name="Han X.H."/>
            <person name="Huang E.J."/>
            <person name="Li L.F."/>
            <person name="Wei W."/>
            <person name="Gao Y.C."/>
            <person name="Liu J.Z."/>
            <person name="Shao H.Z."/>
            <person name="Wang X."/>
            <person name="Wang C.C."/>
            <person name="Yang T.C."/>
            <person name="Huo Q.B."/>
            <person name="Li W."/>
            <person name="Chen H.Y."/>
            <person name="Chen S.E."/>
            <person name="Zhou L.G."/>
            <person name="Ni X.B."/>
            <person name="Tian J.H."/>
            <person name="Sheng Y."/>
            <person name="Liu T."/>
            <person name="Pan Y.S."/>
            <person name="Xia L.Y."/>
            <person name="Li J."/>
            <person name="Zhao F."/>
            <person name="Cao W.C."/>
        </authorList>
    </citation>
    <scope>NUCLEOTIDE SEQUENCE [LARGE SCALE GENOMIC DNA]</scope>
    <source>
        <strain evidence="1">Iper-2018</strain>
    </source>
</reference>
<dbReference type="Proteomes" id="UP000805193">
    <property type="component" value="Unassembled WGS sequence"/>
</dbReference>
<sequence length="544" mass="58938">MTADCGDHRGGAGQEPRVSEDKSAVLRIESRDGCSKEPAAKSSVPEPQDGEPAAGDCHGGSREILARRETDLPGEPCCSTCAQVFVPFLLAGMGSVAASLLLDRVKDWPVYSTYRELFVLIPPLLGLNGNLEMTLVARLSTQVNLGQLDAFRDQLRQAAANVALLQCQSTVVALTACCLALAKGLTRDPTRVTPLYASMLCACGLAAANVASLLLAPLSLRVTKRCGRCLYYKERGGTHFCGQCCVVRDSSQVACQEWSQSIFRRRSLGAFMTTIVLLARKMHLNPDNVAAPIAASLGDLTTLALLSTISSSLLPWRGKFSETPPWIPGLVPPWLSCIKLLYATVRPLVLLEPMMAGYPYIMRSFGGYILDYSVLRFEGIALHLSAVNAVGGNLAAIYCCRLSTWLSRSGNRGLLPVHEPRCMDPVSLFCTRSELSAVARILLLVVIPGQIIFVLTTDLLRFKSFTITPLFGLFYVMVAIVQVAVLLYLSRSLVYWLWWWDIDPDNAAIPCVTAAGDFTGTGLLTLAFFALEALRDPVAVSPLG</sequence>
<proteinExistence type="predicted"/>
<dbReference type="EMBL" id="JABSTQ010011124">
    <property type="protein sequence ID" value="KAG0414989.1"/>
    <property type="molecule type" value="Genomic_DNA"/>
</dbReference>
<name>A0AC60P6M4_IXOPE</name>
<gene>
    <name evidence="1" type="ORF">HPB47_007845</name>
</gene>
<organism evidence="1 2">
    <name type="scientific">Ixodes persulcatus</name>
    <name type="common">Taiga tick</name>
    <dbReference type="NCBI Taxonomy" id="34615"/>
    <lineage>
        <taxon>Eukaryota</taxon>
        <taxon>Metazoa</taxon>
        <taxon>Ecdysozoa</taxon>
        <taxon>Arthropoda</taxon>
        <taxon>Chelicerata</taxon>
        <taxon>Arachnida</taxon>
        <taxon>Acari</taxon>
        <taxon>Parasitiformes</taxon>
        <taxon>Ixodida</taxon>
        <taxon>Ixodoidea</taxon>
        <taxon>Ixodidae</taxon>
        <taxon>Ixodinae</taxon>
        <taxon>Ixodes</taxon>
    </lineage>
</organism>
<comment type="caution">
    <text evidence="1">The sequence shown here is derived from an EMBL/GenBank/DDBJ whole genome shotgun (WGS) entry which is preliminary data.</text>
</comment>
<evidence type="ECO:0000313" key="2">
    <source>
        <dbReference type="Proteomes" id="UP000805193"/>
    </source>
</evidence>
<keyword evidence="2" id="KW-1185">Reference proteome</keyword>
<protein>
    <submittedName>
        <fullName evidence="1">Uncharacterized protein</fullName>
    </submittedName>
</protein>
<evidence type="ECO:0000313" key="1">
    <source>
        <dbReference type="EMBL" id="KAG0414989.1"/>
    </source>
</evidence>
<accession>A0AC60P6M4</accession>